<evidence type="ECO:0000259" key="1">
    <source>
        <dbReference type="Pfam" id="PF26138"/>
    </source>
</evidence>
<evidence type="ECO:0000313" key="3">
    <source>
        <dbReference type="Proteomes" id="UP000307440"/>
    </source>
</evidence>
<sequence length="56" mass="6768">ATQLYLSPNYWKQPYHTSKLSGEEWVDELIHGHPDWIWTELGMHLHVFLLFVPSYR</sequence>
<proteinExistence type="predicted"/>
<feature type="domain" description="DUF8040" evidence="1">
    <location>
        <begin position="17"/>
        <end position="51"/>
    </location>
</feature>
<gene>
    <name evidence="2" type="ORF">FA15DRAFT_552492</name>
</gene>
<keyword evidence="3" id="KW-1185">Reference proteome</keyword>
<dbReference type="AlphaFoldDB" id="A0A5C3KA22"/>
<organism evidence="2 3">
    <name type="scientific">Coprinopsis marcescibilis</name>
    <name type="common">Agaric fungus</name>
    <name type="synonym">Psathyrella marcescibilis</name>
    <dbReference type="NCBI Taxonomy" id="230819"/>
    <lineage>
        <taxon>Eukaryota</taxon>
        <taxon>Fungi</taxon>
        <taxon>Dikarya</taxon>
        <taxon>Basidiomycota</taxon>
        <taxon>Agaricomycotina</taxon>
        <taxon>Agaricomycetes</taxon>
        <taxon>Agaricomycetidae</taxon>
        <taxon>Agaricales</taxon>
        <taxon>Agaricineae</taxon>
        <taxon>Psathyrellaceae</taxon>
        <taxon>Coprinopsis</taxon>
    </lineage>
</organism>
<dbReference type="Proteomes" id="UP000307440">
    <property type="component" value="Unassembled WGS sequence"/>
</dbReference>
<protein>
    <recommendedName>
        <fullName evidence="1">DUF8040 domain-containing protein</fullName>
    </recommendedName>
</protein>
<evidence type="ECO:0000313" key="2">
    <source>
        <dbReference type="EMBL" id="TFK16778.1"/>
    </source>
</evidence>
<dbReference type="EMBL" id="ML210644">
    <property type="protein sequence ID" value="TFK16778.1"/>
    <property type="molecule type" value="Genomic_DNA"/>
</dbReference>
<feature type="non-terminal residue" evidence="2">
    <location>
        <position position="56"/>
    </location>
</feature>
<name>A0A5C3KA22_COPMA</name>
<dbReference type="InterPro" id="IPR058353">
    <property type="entry name" value="DUF8040"/>
</dbReference>
<accession>A0A5C3KA22</accession>
<dbReference type="Pfam" id="PF26138">
    <property type="entry name" value="DUF8040"/>
    <property type="match status" value="1"/>
</dbReference>
<reference evidence="2 3" key="1">
    <citation type="journal article" date="2019" name="Nat. Ecol. Evol.">
        <title>Megaphylogeny resolves global patterns of mushroom evolution.</title>
        <authorList>
            <person name="Varga T."/>
            <person name="Krizsan K."/>
            <person name="Foldi C."/>
            <person name="Dima B."/>
            <person name="Sanchez-Garcia M."/>
            <person name="Sanchez-Ramirez S."/>
            <person name="Szollosi G.J."/>
            <person name="Szarkandi J.G."/>
            <person name="Papp V."/>
            <person name="Albert L."/>
            <person name="Andreopoulos W."/>
            <person name="Angelini C."/>
            <person name="Antonin V."/>
            <person name="Barry K.W."/>
            <person name="Bougher N.L."/>
            <person name="Buchanan P."/>
            <person name="Buyck B."/>
            <person name="Bense V."/>
            <person name="Catcheside P."/>
            <person name="Chovatia M."/>
            <person name="Cooper J."/>
            <person name="Damon W."/>
            <person name="Desjardin D."/>
            <person name="Finy P."/>
            <person name="Geml J."/>
            <person name="Haridas S."/>
            <person name="Hughes K."/>
            <person name="Justo A."/>
            <person name="Karasinski D."/>
            <person name="Kautmanova I."/>
            <person name="Kiss B."/>
            <person name="Kocsube S."/>
            <person name="Kotiranta H."/>
            <person name="LaButti K.M."/>
            <person name="Lechner B.E."/>
            <person name="Liimatainen K."/>
            <person name="Lipzen A."/>
            <person name="Lukacs Z."/>
            <person name="Mihaltcheva S."/>
            <person name="Morgado L.N."/>
            <person name="Niskanen T."/>
            <person name="Noordeloos M.E."/>
            <person name="Ohm R.A."/>
            <person name="Ortiz-Santana B."/>
            <person name="Ovrebo C."/>
            <person name="Racz N."/>
            <person name="Riley R."/>
            <person name="Savchenko A."/>
            <person name="Shiryaev A."/>
            <person name="Soop K."/>
            <person name="Spirin V."/>
            <person name="Szebenyi C."/>
            <person name="Tomsovsky M."/>
            <person name="Tulloss R.E."/>
            <person name="Uehling J."/>
            <person name="Grigoriev I.V."/>
            <person name="Vagvolgyi C."/>
            <person name="Papp T."/>
            <person name="Martin F.M."/>
            <person name="Miettinen O."/>
            <person name="Hibbett D.S."/>
            <person name="Nagy L.G."/>
        </authorList>
    </citation>
    <scope>NUCLEOTIDE SEQUENCE [LARGE SCALE GENOMIC DNA]</scope>
    <source>
        <strain evidence="2 3">CBS 121175</strain>
    </source>
</reference>
<dbReference type="OrthoDB" id="2430314at2759"/>
<feature type="non-terminal residue" evidence="2">
    <location>
        <position position="1"/>
    </location>
</feature>